<feature type="signal peptide" evidence="1">
    <location>
        <begin position="1"/>
        <end position="19"/>
    </location>
</feature>
<feature type="chain" id="PRO_5046642636" evidence="1">
    <location>
        <begin position="20"/>
        <end position="312"/>
    </location>
</feature>
<gene>
    <name evidence="3" type="ORF">FGG15_07550</name>
</gene>
<dbReference type="RefSeq" id="WP_138834833.1">
    <property type="nucleotide sequence ID" value="NZ_VCNI01000001.1"/>
</dbReference>
<organism evidence="3 4">
    <name type="scientific">Flagellimonas algicola</name>
    <dbReference type="NCBI Taxonomy" id="2583815"/>
    <lineage>
        <taxon>Bacteria</taxon>
        <taxon>Pseudomonadati</taxon>
        <taxon>Bacteroidota</taxon>
        <taxon>Flavobacteriia</taxon>
        <taxon>Flavobacteriales</taxon>
        <taxon>Flavobacteriaceae</taxon>
        <taxon>Flagellimonas</taxon>
    </lineage>
</organism>
<keyword evidence="1" id="KW-0732">Signal</keyword>
<proteinExistence type="predicted"/>
<dbReference type="PANTHER" id="PTHR42663:SF6">
    <property type="entry name" value="HYDROLASE C777.06C-RELATED"/>
    <property type="match status" value="1"/>
</dbReference>
<evidence type="ECO:0000256" key="1">
    <source>
        <dbReference type="SAM" id="SignalP"/>
    </source>
</evidence>
<feature type="domain" description="Metallo-beta-lactamase" evidence="2">
    <location>
        <begin position="78"/>
        <end position="276"/>
    </location>
</feature>
<evidence type="ECO:0000313" key="4">
    <source>
        <dbReference type="Proteomes" id="UP000751614"/>
    </source>
</evidence>
<dbReference type="InterPro" id="IPR036866">
    <property type="entry name" value="RibonucZ/Hydroxyglut_hydro"/>
</dbReference>
<dbReference type="PANTHER" id="PTHR42663">
    <property type="entry name" value="HYDROLASE C777.06C-RELATED-RELATED"/>
    <property type="match status" value="1"/>
</dbReference>
<dbReference type="PROSITE" id="PS51257">
    <property type="entry name" value="PROKAR_LIPOPROTEIN"/>
    <property type="match status" value="1"/>
</dbReference>
<dbReference type="Pfam" id="PF12706">
    <property type="entry name" value="Lactamase_B_2"/>
    <property type="match status" value="1"/>
</dbReference>
<reference evidence="3 4" key="1">
    <citation type="submission" date="2019-05" db="EMBL/GenBank/DDBJ databases">
        <title>Flagellimonas sp. AsT0115, sp. nov., isolated from a marine red algae, Asparagopsis taxiformis.</title>
        <authorList>
            <person name="Kim J."/>
            <person name="Jeong S.E."/>
            <person name="Jeon C.O."/>
        </authorList>
    </citation>
    <scope>NUCLEOTIDE SEQUENCE [LARGE SCALE GENOMIC DNA]</scope>
    <source>
        <strain evidence="3 4">AsT0115</strain>
    </source>
</reference>
<dbReference type="EMBL" id="VCNI01000001">
    <property type="protein sequence ID" value="TMU57390.1"/>
    <property type="molecule type" value="Genomic_DNA"/>
</dbReference>
<dbReference type="SUPFAM" id="SSF56281">
    <property type="entry name" value="Metallo-hydrolase/oxidoreductase"/>
    <property type="match status" value="1"/>
</dbReference>
<keyword evidence="4" id="KW-1185">Reference proteome</keyword>
<sequence>MKYWLALVALFLLSCKTQAQQHEIQSPVSLIVLGTVQDGGSPHIGCKRDCCAELFQNPDPERKVVSLGLVDHENQKTYLFEATPDMSTQLKVLKTYAGLDAETPTGIFLTHAHIGHYTGLMYLGREALGAKQVPIYAMPKMKAFLENNGPWNQLVALGNIGLEEMIDKRSVELTSHLTVIPFTVPHRDEFSETVGFKIIGPTKSVLFIPDIDKWKKWDESITEQIRNVDLAFLDASFFDSKEINNRDIAEIPHPFVIESMELFASLPASEKEKIHFIHFNHTNPLLDESSEASQSVRDAGYKVARFHQKIGL</sequence>
<dbReference type="Proteomes" id="UP000751614">
    <property type="component" value="Unassembled WGS sequence"/>
</dbReference>
<evidence type="ECO:0000313" key="3">
    <source>
        <dbReference type="EMBL" id="TMU57390.1"/>
    </source>
</evidence>
<dbReference type="Gene3D" id="3.60.15.10">
    <property type="entry name" value="Ribonuclease Z/Hydroxyacylglutathione hydrolase-like"/>
    <property type="match status" value="1"/>
</dbReference>
<dbReference type="InterPro" id="IPR001279">
    <property type="entry name" value="Metallo-B-lactamas"/>
</dbReference>
<name>A0ABY2WQW8_9FLAO</name>
<accession>A0ABY2WQW8</accession>
<comment type="caution">
    <text evidence="3">The sequence shown here is derived from an EMBL/GenBank/DDBJ whole genome shotgun (WGS) entry which is preliminary data.</text>
</comment>
<protein>
    <submittedName>
        <fullName evidence="3">MBL fold metallo-hydrolase</fullName>
    </submittedName>
</protein>
<evidence type="ECO:0000259" key="2">
    <source>
        <dbReference type="Pfam" id="PF12706"/>
    </source>
</evidence>